<accession>A0A9D2CAJ6</accession>
<sequence>MIERLLGIILLTFLVSACSPNAPYPRNVERQLEELDRTIDERDRFETIKTQYIDRIKAKLTPGCTDLQRYGIYDNLYDEYYQYNLDSATFYARVKLDVARRVGNPGMKFDAMLDMADRYVLSGMYVEAREYLAQIDSTQLPYDLRPRYYHVYHAFYDGLATNAGDPICRNEYLRLKRTYQRLLYEKLGEDDIARLYLLADMLCDAGKASEALQDLLDRYDTAETSLHERAILAYLIATVHQQNGNIMEAIRYFTESAIHDLKTPVHEYRSLYELASLLYEAGDVERAYRYITCSGNDAMTVNALNNIHSINRLLPIISESYDTLMTRKRIQLNRALWSVSILSLLFITVALIAFRDKRRASAAERETREINEKLSLANARLQKYIGLLQESNNIKESYLGRYLDLCSEYIGRIETYRSQLLRIAREGGMAELQKVLRSTAFIESELNEFYAKFDATFLHLFPDFVTQFNELLQPDKRIETIPGEMLLTTELRIFALIRLGINDSVKIAEFLRRSVSTVYNYRVKMRNAALASREEFEKQVMRIGRLS</sequence>
<reference evidence="3" key="2">
    <citation type="submission" date="2021-04" db="EMBL/GenBank/DDBJ databases">
        <authorList>
            <person name="Gilroy R."/>
        </authorList>
    </citation>
    <scope>NUCLEOTIDE SEQUENCE</scope>
    <source>
        <strain evidence="3">5134</strain>
    </source>
</reference>
<reference evidence="3" key="1">
    <citation type="journal article" date="2021" name="PeerJ">
        <title>Extensive microbial diversity within the chicken gut microbiome revealed by metagenomics and culture.</title>
        <authorList>
            <person name="Gilroy R."/>
            <person name="Ravi A."/>
            <person name="Getino M."/>
            <person name="Pursley I."/>
            <person name="Horton D.L."/>
            <person name="Alikhan N.F."/>
            <person name="Baker D."/>
            <person name="Gharbi K."/>
            <person name="Hall N."/>
            <person name="Watson M."/>
            <person name="Adriaenssens E.M."/>
            <person name="Foster-Nyarko E."/>
            <person name="Jarju S."/>
            <person name="Secka A."/>
            <person name="Antonio M."/>
            <person name="Oren A."/>
            <person name="Chaudhuri R.R."/>
            <person name="La Ragione R."/>
            <person name="Hildebrand F."/>
            <person name="Pallen M.J."/>
        </authorList>
    </citation>
    <scope>NUCLEOTIDE SEQUENCE</scope>
    <source>
        <strain evidence="3">5134</strain>
    </source>
</reference>
<comment type="caution">
    <text evidence="3">The sequence shown here is derived from an EMBL/GenBank/DDBJ whole genome shotgun (WGS) entry which is preliminary data.</text>
</comment>
<dbReference type="EMBL" id="DXDA01000024">
    <property type="protein sequence ID" value="HIY68371.1"/>
    <property type="molecule type" value="Genomic_DNA"/>
</dbReference>
<proteinExistence type="predicted"/>
<feature type="transmembrane region" description="Helical" evidence="1">
    <location>
        <begin position="335"/>
        <end position="354"/>
    </location>
</feature>
<dbReference type="Proteomes" id="UP000886844">
    <property type="component" value="Unassembled WGS sequence"/>
</dbReference>
<feature type="domain" description="DUF6377" evidence="2">
    <location>
        <begin position="260"/>
        <end position="508"/>
    </location>
</feature>
<dbReference type="SUPFAM" id="SSF48452">
    <property type="entry name" value="TPR-like"/>
    <property type="match status" value="1"/>
</dbReference>
<protein>
    <recommendedName>
        <fullName evidence="2">DUF6377 domain-containing protein</fullName>
    </recommendedName>
</protein>
<dbReference type="InterPro" id="IPR011990">
    <property type="entry name" value="TPR-like_helical_dom_sf"/>
</dbReference>
<keyword evidence="1" id="KW-1133">Transmembrane helix</keyword>
<dbReference type="PROSITE" id="PS51257">
    <property type="entry name" value="PROKAR_LIPOPROTEIN"/>
    <property type="match status" value="1"/>
</dbReference>
<evidence type="ECO:0000313" key="3">
    <source>
        <dbReference type="EMBL" id="HIY68371.1"/>
    </source>
</evidence>
<dbReference type="Gene3D" id="1.25.40.10">
    <property type="entry name" value="Tetratricopeptide repeat domain"/>
    <property type="match status" value="1"/>
</dbReference>
<keyword evidence="1" id="KW-0812">Transmembrane</keyword>
<organism evidence="3 4">
    <name type="scientific">Candidatus Alistipes intestinigallinarum</name>
    <dbReference type="NCBI Taxonomy" id="2838440"/>
    <lineage>
        <taxon>Bacteria</taxon>
        <taxon>Pseudomonadati</taxon>
        <taxon>Bacteroidota</taxon>
        <taxon>Bacteroidia</taxon>
        <taxon>Bacteroidales</taxon>
        <taxon>Rikenellaceae</taxon>
        <taxon>Alistipes</taxon>
    </lineage>
</organism>
<dbReference type="AlphaFoldDB" id="A0A9D2CAJ6"/>
<evidence type="ECO:0000259" key="2">
    <source>
        <dbReference type="Pfam" id="PF19904"/>
    </source>
</evidence>
<gene>
    <name evidence="3" type="ORF">H9828_03010</name>
</gene>
<dbReference type="Pfam" id="PF19904">
    <property type="entry name" value="DUF6377"/>
    <property type="match status" value="1"/>
</dbReference>
<evidence type="ECO:0000313" key="4">
    <source>
        <dbReference type="Proteomes" id="UP000886844"/>
    </source>
</evidence>
<name>A0A9D2CAJ6_9BACT</name>
<dbReference type="InterPro" id="IPR045957">
    <property type="entry name" value="DUF6377"/>
</dbReference>
<evidence type="ECO:0000256" key="1">
    <source>
        <dbReference type="SAM" id="Phobius"/>
    </source>
</evidence>
<keyword evidence="1" id="KW-0472">Membrane</keyword>